<evidence type="ECO:0000256" key="1">
    <source>
        <dbReference type="ARBA" id="ARBA00023224"/>
    </source>
</evidence>
<dbReference type="PANTHER" id="PTHR32089">
    <property type="entry name" value="METHYL-ACCEPTING CHEMOTAXIS PROTEIN MCPB"/>
    <property type="match status" value="1"/>
</dbReference>
<evidence type="ECO:0000259" key="4">
    <source>
        <dbReference type="PROSITE" id="PS50111"/>
    </source>
</evidence>
<dbReference type="Pfam" id="PF00015">
    <property type="entry name" value="MCPsignal"/>
    <property type="match status" value="1"/>
</dbReference>
<gene>
    <name evidence="6" type="ORF">A6768_05420</name>
    <name evidence="7" type="ORF">BV87_18075</name>
</gene>
<comment type="similarity">
    <text evidence="2">Belongs to the methyl-accepting chemotaxis (MCP) protein family.</text>
</comment>
<evidence type="ECO:0000256" key="2">
    <source>
        <dbReference type="ARBA" id="ARBA00029447"/>
    </source>
</evidence>
<organism evidence="7 8">
    <name type="scientific">Sphingobium yanoikuyae</name>
    <name type="common">Sphingomonas yanoikuyae</name>
    <dbReference type="NCBI Taxonomy" id="13690"/>
    <lineage>
        <taxon>Bacteria</taxon>
        <taxon>Pseudomonadati</taxon>
        <taxon>Pseudomonadota</taxon>
        <taxon>Alphaproteobacteria</taxon>
        <taxon>Sphingomonadales</taxon>
        <taxon>Sphingomonadaceae</taxon>
        <taxon>Sphingobium</taxon>
    </lineage>
</organism>
<dbReference type="SMART" id="SM00086">
    <property type="entry name" value="PAC"/>
    <property type="match status" value="1"/>
</dbReference>
<dbReference type="PROSITE" id="PS50113">
    <property type="entry name" value="PAC"/>
    <property type="match status" value="1"/>
</dbReference>
<dbReference type="Pfam" id="PF08447">
    <property type="entry name" value="PAS_3"/>
    <property type="match status" value="1"/>
</dbReference>
<dbReference type="SUPFAM" id="SSF55785">
    <property type="entry name" value="PYP-like sensor domain (PAS domain)"/>
    <property type="match status" value="1"/>
</dbReference>
<dbReference type="InterPro" id="IPR001610">
    <property type="entry name" value="PAC"/>
</dbReference>
<proteinExistence type="inferred from homology"/>
<dbReference type="GeneID" id="87637095"/>
<dbReference type="InterPro" id="IPR013655">
    <property type="entry name" value="PAS_fold_3"/>
</dbReference>
<sequence>MFMGQAIHPHSRDAVWDAICRSQAVIEFAPDGTILWANDLFLATMGYALGEIVGRHHRIFCDEGQARSAAYAALWDKLAQGDFDAGEYRRLDKHGRDIWLQATYNPVFNAEGRVERILKIATDTTPSKILRAELKSTVDGLVDIVETISGIANQTNLLALNATIEAARAGEAGRGFAVVAAEVKKLAGDTRAATDRARAMVVASS</sequence>
<accession>A0A0J9D403</accession>
<dbReference type="InterPro" id="IPR000014">
    <property type="entry name" value="PAS"/>
</dbReference>
<dbReference type="GO" id="GO:0007165">
    <property type="term" value="P:signal transduction"/>
    <property type="evidence" value="ECO:0007669"/>
    <property type="project" value="UniProtKB-KW"/>
</dbReference>
<dbReference type="CDD" id="cd00130">
    <property type="entry name" value="PAS"/>
    <property type="match status" value="1"/>
</dbReference>
<protein>
    <submittedName>
        <fullName evidence="7">Chemotaxis protein</fullName>
    </submittedName>
</protein>
<dbReference type="InterPro" id="IPR035965">
    <property type="entry name" value="PAS-like_dom_sf"/>
</dbReference>
<reference evidence="6 9" key="2">
    <citation type="submission" date="2017-10" db="EMBL/GenBank/DDBJ databases">
        <title>Sphingobium yanoikuyae S72.</title>
        <authorList>
            <person name="Sanchez E."/>
            <person name="Bustos P."/>
            <person name="Mendoza P."/>
            <person name="Guo X."/>
            <person name="Mendoza A."/>
        </authorList>
    </citation>
    <scope>NUCLEOTIDE SEQUENCE [LARGE SCALE GENOMIC DNA]</scope>
    <source>
        <strain evidence="6 9">S72</strain>
    </source>
</reference>
<dbReference type="GO" id="GO:0004888">
    <property type="term" value="F:transmembrane signaling receptor activity"/>
    <property type="evidence" value="ECO:0007669"/>
    <property type="project" value="InterPro"/>
</dbReference>
<dbReference type="SUPFAM" id="SSF58104">
    <property type="entry name" value="Methyl-accepting chemotaxis protein (MCP) signaling domain"/>
    <property type="match status" value="1"/>
</dbReference>
<dbReference type="GO" id="GO:0016020">
    <property type="term" value="C:membrane"/>
    <property type="evidence" value="ECO:0007669"/>
    <property type="project" value="InterPro"/>
</dbReference>
<name>A0A0J9D403_SPHYA</name>
<dbReference type="PROSITE" id="PS50111">
    <property type="entry name" value="CHEMOTAXIS_TRANSDUC_2"/>
    <property type="match status" value="1"/>
</dbReference>
<dbReference type="EMBL" id="CP020925">
    <property type="protein sequence ID" value="ATP20107.1"/>
    <property type="molecule type" value="Genomic_DNA"/>
</dbReference>
<dbReference type="InterPro" id="IPR000700">
    <property type="entry name" value="PAS-assoc_C"/>
</dbReference>
<feature type="domain" description="PAC" evidence="5">
    <location>
        <begin position="84"/>
        <end position="136"/>
    </location>
</feature>
<dbReference type="EMBL" id="CP023741">
    <property type="protein sequence ID" value="ATI79521.1"/>
    <property type="molecule type" value="Genomic_DNA"/>
</dbReference>
<evidence type="ECO:0000313" key="9">
    <source>
        <dbReference type="Proteomes" id="UP000219422"/>
    </source>
</evidence>
<dbReference type="PANTHER" id="PTHR32089:SF112">
    <property type="entry name" value="LYSOZYME-LIKE PROTEIN-RELATED"/>
    <property type="match status" value="1"/>
</dbReference>
<dbReference type="KEGG" id="sya:A6768_05420"/>
<reference evidence="7 8" key="1">
    <citation type="submission" date="2017-04" db="EMBL/GenBank/DDBJ databases">
        <title>Characterization, genome and methylation analysis of a phthalic acid esters degrading strain Sphingobium yanoikuyae SHJ.</title>
        <authorList>
            <person name="Feng L."/>
        </authorList>
    </citation>
    <scope>NUCLEOTIDE SEQUENCE [LARGE SCALE GENOMIC DNA]</scope>
    <source>
        <strain evidence="7 8">SHJ</strain>
    </source>
</reference>
<dbReference type="RefSeq" id="WP_048936942.1">
    <property type="nucleotide sequence ID" value="NZ_CP020925.1"/>
</dbReference>
<dbReference type="NCBIfam" id="TIGR00229">
    <property type="entry name" value="sensory_box"/>
    <property type="match status" value="1"/>
</dbReference>
<dbReference type="InterPro" id="IPR004090">
    <property type="entry name" value="Chemotax_Me-accpt_rcpt"/>
</dbReference>
<evidence type="ECO:0000256" key="3">
    <source>
        <dbReference type="PROSITE-ProRule" id="PRU00284"/>
    </source>
</evidence>
<evidence type="ECO:0000313" key="8">
    <source>
        <dbReference type="Proteomes" id="UP000037029"/>
    </source>
</evidence>
<dbReference type="AlphaFoldDB" id="A0A0J9D403"/>
<dbReference type="Gene3D" id="6.10.250.3200">
    <property type="match status" value="1"/>
</dbReference>
<evidence type="ECO:0000259" key="5">
    <source>
        <dbReference type="PROSITE" id="PS50113"/>
    </source>
</evidence>
<keyword evidence="1 3" id="KW-0807">Transducer</keyword>
<dbReference type="Gene3D" id="3.30.450.20">
    <property type="entry name" value="PAS domain"/>
    <property type="match status" value="1"/>
</dbReference>
<dbReference type="GO" id="GO:0006935">
    <property type="term" value="P:chemotaxis"/>
    <property type="evidence" value="ECO:0007669"/>
    <property type="project" value="InterPro"/>
</dbReference>
<feature type="domain" description="Methyl-accepting transducer" evidence="4">
    <location>
        <begin position="133"/>
        <end position="205"/>
    </location>
</feature>
<evidence type="ECO:0000313" key="6">
    <source>
        <dbReference type="EMBL" id="ATI79521.1"/>
    </source>
</evidence>
<dbReference type="PRINTS" id="PR00260">
    <property type="entry name" value="CHEMTRNSDUCR"/>
</dbReference>
<dbReference type="Proteomes" id="UP000219422">
    <property type="component" value="Chromosome"/>
</dbReference>
<evidence type="ECO:0000313" key="7">
    <source>
        <dbReference type="EMBL" id="ATP20107.1"/>
    </source>
</evidence>
<dbReference type="Proteomes" id="UP000037029">
    <property type="component" value="Chromosome"/>
</dbReference>
<dbReference type="InterPro" id="IPR004089">
    <property type="entry name" value="MCPsignal_dom"/>
</dbReference>